<feature type="region of interest" description="Disordered" evidence="4">
    <location>
        <begin position="21"/>
        <end position="55"/>
    </location>
</feature>
<keyword evidence="5" id="KW-0732">Signal</keyword>
<accession>A0A5C3QG89</accession>
<feature type="binding site" evidence="3">
    <location>
        <position position="218"/>
    </location>
    <ligand>
        <name>Mn(2+)</name>
        <dbReference type="ChEBI" id="CHEBI:29035"/>
        <label>1</label>
    </ligand>
</feature>
<dbReference type="InterPro" id="IPR051610">
    <property type="entry name" value="GPI/OXD"/>
</dbReference>
<protein>
    <submittedName>
        <fullName evidence="7">Oxalate decarboxylase</fullName>
    </submittedName>
</protein>
<keyword evidence="1 3" id="KW-0479">Metal-binding</keyword>
<evidence type="ECO:0000256" key="2">
    <source>
        <dbReference type="PIRSR" id="PIRSR617774-1"/>
    </source>
</evidence>
<feature type="domain" description="Cupin type-1" evidence="6">
    <location>
        <begin position="308"/>
        <end position="450"/>
    </location>
</feature>
<proteinExistence type="predicted"/>
<dbReference type="GO" id="GO:0033609">
    <property type="term" value="P:oxalate metabolic process"/>
    <property type="evidence" value="ECO:0007669"/>
    <property type="project" value="InterPro"/>
</dbReference>
<feature type="binding site" evidence="3">
    <location>
        <position position="173"/>
    </location>
    <ligand>
        <name>Mn(2+)</name>
        <dbReference type="ChEBI" id="CHEBI:29035"/>
        <label>1</label>
    </ligand>
</feature>
<dbReference type="PANTHER" id="PTHR35848:SF9">
    <property type="entry name" value="SLL1358 PROTEIN"/>
    <property type="match status" value="1"/>
</dbReference>
<dbReference type="PANTHER" id="PTHR35848">
    <property type="entry name" value="OXALATE-BINDING PROTEIN"/>
    <property type="match status" value="1"/>
</dbReference>
<dbReference type="SUPFAM" id="SSF51182">
    <property type="entry name" value="RmlC-like cupins"/>
    <property type="match status" value="1"/>
</dbReference>
<feature type="binding site" evidence="3">
    <location>
        <position position="179"/>
    </location>
    <ligand>
        <name>Mn(2+)</name>
        <dbReference type="ChEBI" id="CHEBI:29035"/>
        <label>1</label>
    </ligand>
</feature>
<sequence>MFWSPLVLLLLSLLARGAPAPQAANEDDADSVSPSSARSSTRTQSQAGSSTPFFSVSAKSQAETVAPVTNDPNRILWTIEDPRERFDPIRGMFGAPILGPQNVDLERQNADLFNPPSSDSGSVPNVKWPFALSHNRVQAGGWARQQNENVLPVAKNIAGVNMRLLPGAIRELHWHNTAEWAYVLKGQAQITVMNARGQNYLANVDEGDLWYFPPGLPHSVQGTSKDPGGTEFLLVFPTGAFSEDSTFMVTDWMGHVPKDVLAENFQVNISKFDHIPDHALWIFPSLPPPINAKAIVSPDGAPPDPFSFELSKVKATQLPGGNVKIVDSTTFKVSKEIALAEIEVEPGAIRCVLLWHPTDDEWSFFVEGEARVTIFASGDNSRTFNYQAGDVGYVPASFGHYVQNIGNTTLKFLEIFKTDRFEDISLNQWLALTPPDMVKAHLGFDDETIDALQKQKPTVNGPRSN</sequence>
<evidence type="ECO:0000256" key="3">
    <source>
        <dbReference type="PIRSR" id="PIRSR617774-2"/>
    </source>
</evidence>
<evidence type="ECO:0000256" key="4">
    <source>
        <dbReference type="SAM" id="MobiDB-lite"/>
    </source>
</evidence>
<comment type="cofactor">
    <cofactor evidence="3">
        <name>Mn(2+)</name>
        <dbReference type="ChEBI" id="CHEBI:29035"/>
    </cofactor>
    <text evidence="3">Binds 2 manganese ions per subunit.</text>
</comment>
<dbReference type="InterPro" id="IPR017774">
    <property type="entry name" value="Bicupin_oxalate_deCO2ase/Oxase"/>
</dbReference>
<name>A0A5C3QG89_9AGAR</name>
<dbReference type="SMART" id="SM00835">
    <property type="entry name" value="Cupin_1"/>
    <property type="match status" value="2"/>
</dbReference>
<feature type="binding site" evidence="3">
    <location>
        <position position="356"/>
    </location>
    <ligand>
        <name>Mn(2+)</name>
        <dbReference type="ChEBI" id="CHEBI:29035"/>
        <label>2</label>
    </ligand>
</feature>
<evidence type="ECO:0000256" key="1">
    <source>
        <dbReference type="ARBA" id="ARBA00022723"/>
    </source>
</evidence>
<gene>
    <name evidence="7" type="ORF">BDV98DRAFT_510391</name>
</gene>
<evidence type="ECO:0000259" key="6">
    <source>
        <dbReference type="SMART" id="SM00835"/>
    </source>
</evidence>
<keyword evidence="8" id="KW-1185">Reference proteome</keyword>
<organism evidence="7 8">
    <name type="scientific">Pterulicium gracile</name>
    <dbReference type="NCBI Taxonomy" id="1884261"/>
    <lineage>
        <taxon>Eukaryota</taxon>
        <taxon>Fungi</taxon>
        <taxon>Dikarya</taxon>
        <taxon>Basidiomycota</taxon>
        <taxon>Agaricomycotina</taxon>
        <taxon>Agaricomycetes</taxon>
        <taxon>Agaricomycetidae</taxon>
        <taxon>Agaricales</taxon>
        <taxon>Pleurotineae</taxon>
        <taxon>Pterulaceae</taxon>
        <taxon>Pterulicium</taxon>
    </lineage>
</organism>
<dbReference type="CDD" id="cd20305">
    <property type="entry name" value="cupin_OxDC_C"/>
    <property type="match status" value="1"/>
</dbReference>
<feature type="signal peptide" evidence="5">
    <location>
        <begin position="1"/>
        <end position="17"/>
    </location>
</feature>
<keyword evidence="3" id="KW-0464">Manganese</keyword>
<dbReference type="AlphaFoldDB" id="A0A5C3QG89"/>
<dbReference type="InterPro" id="IPR006045">
    <property type="entry name" value="Cupin_1"/>
</dbReference>
<dbReference type="Proteomes" id="UP000305067">
    <property type="component" value="Unassembled WGS sequence"/>
</dbReference>
<dbReference type="CDD" id="cd20304">
    <property type="entry name" value="cupin_OxDC_N"/>
    <property type="match status" value="1"/>
</dbReference>
<dbReference type="InterPro" id="IPR014710">
    <property type="entry name" value="RmlC-like_jellyroll"/>
</dbReference>
<feature type="binding site" evidence="3">
    <location>
        <position position="400"/>
    </location>
    <ligand>
        <name>Mn(2+)</name>
        <dbReference type="ChEBI" id="CHEBI:29035"/>
        <label>2</label>
    </ligand>
</feature>
<feature type="domain" description="Cupin type-1" evidence="6">
    <location>
        <begin position="130"/>
        <end position="273"/>
    </location>
</feature>
<dbReference type="NCBIfam" id="TIGR03404">
    <property type="entry name" value="bicupin_oxalic"/>
    <property type="match status" value="1"/>
</dbReference>
<dbReference type="InterPro" id="IPR011051">
    <property type="entry name" value="RmlC_Cupin_sf"/>
</dbReference>
<dbReference type="STRING" id="1884261.A0A5C3QG89"/>
<evidence type="ECO:0000313" key="8">
    <source>
        <dbReference type="Proteomes" id="UP000305067"/>
    </source>
</evidence>
<evidence type="ECO:0000256" key="5">
    <source>
        <dbReference type="SAM" id="SignalP"/>
    </source>
</evidence>
<feature type="compositionally biased region" description="Low complexity" evidence="4">
    <location>
        <begin position="31"/>
        <end position="47"/>
    </location>
</feature>
<dbReference type="Gene3D" id="2.60.120.10">
    <property type="entry name" value="Jelly Rolls"/>
    <property type="match status" value="2"/>
</dbReference>
<feature type="active site" description="Proton donor" evidence="2">
    <location>
        <position position="414"/>
    </location>
</feature>
<reference evidence="7 8" key="1">
    <citation type="journal article" date="2019" name="Nat. Ecol. Evol.">
        <title>Megaphylogeny resolves global patterns of mushroom evolution.</title>
        <authorList>
            <person name="Varga T."/>
            <person name="Krizsan K."/>
            <person name="Foldi C."/>
            <person name="Dima B."/>
            <person name="Sanchez-Garcia M."/>
            <person name="Sanchez-Ramirez S."/>
            <person name="Szollosi G.J."/>
            <person name="Szarkandi J.G."/>
            <person name="Papp V."/>
            <person name="Albert L."/>
            <person name="Andreopoulos W."/>
            <person name="Angelini C."/>
            <person name="Antonin V."/>
            <person name="Barry K.W."/>
            <person name="Bougher N.L."/>
            <person name="Buchanan P."/>
            <person name="Buyck B."/>
            <person name="Bense V."/>
            <person name="Catcheside P."/>
            <person name="Chovatia M."/>
            <person name="Cooper J."/>
            <person name="Damon W."/>
            <person name="Desjardin D."/>
            <person name="Finy P."/>
            <person name="Geml J."/>
            <person name="Haridas S."/>
            <person name="Hughes K."/>
            <person name="Justo A."/>
            <person name="Karasinski D."/>
            <person name="Kautmanova I."/>
            <person name="Kiss B."/>
            <person name="Kocsube S."/>
            <person name="Kotiranta H."/>
            <person name="LaButti K.M."/>
            <person name="Lechner B.E."/>
            <person name="Liimatainen K."/>
            <person name="Lipzen A."/>
            <person name="Lukacs Z."/>
            <person name="Mihaltcheva S."/>
            <person name="Morgado L.N."/>
            <person name="Niskanen T."/>
            <person name="Noordeloos M.E."/>
            <person name="Ohm R.A."/>
            <person name="Ortiz-Santana B."/>
            <person name="Ovrebo C."/>
            <person name="Racz N."/>
            <person name="Riley R."/>
            <person name="Savchenko A."/>
            <person name="Shiryaev A."/>
            <person name="Soop K."/>
            <person name="Spirin V."/>
            <person name="Szebenyi C."/>
            <person name="Tomsovsky M."/>
            <person name="Tulloss R.E."/>
            <person name="Uehling J."/>
            <person name="Grigoriev I.V."/>
            <person name="Vagvolgyi C."/>
            <person name="Papp T."/>
            <person name="Martin F.M."/>
            <person name="Miettinen O."/>
            <person name="Hibbett D.S."/>
            <person name="Nagy L.G."/>
        </authorList>
    </citation>
    <scope>NUCLEOTIDE SEQUENCE [LARGE SCALE GENOMIC DNA]</scope>
    <source>
        <strain evidence="7 8">CBS 309.79</strain>
    </source>
</reference>
<feature type="binding site" evidence="3">
    <location>
        <position position="361"/>
    </location>
    <ligand>
        <name>Mn(2+)</name>
        <dbReference type="ChEBI" id="CHEBI:29035"/>
        <label>2</label>
    </ligand>
</feature>
<feature type="chain" id="PRO_5022820970" evidence="5">
    <location>
        <begin position="18"/>
        <end position="465"/>
    </location>
</feature>
<dbReference type="OrthoDB" id="10263073at2759"/>
<dbReference type="GO" id="GO:0046872">
    <property type="term" value="F:metal ion binding"/>
    <property type="evidence" value="ECO:0007669"/>
    <property type="project" value="UniProtKB-KW"/>
</dbReference>
<feature type="binding site" evidence="3">
    <location>
        <position position="175"/>
    </location>
    <ligand>
        <name>Mn(2+)</name>
        <dbReference type="ChEBI" id="CHEBI:29035"/>
        <label>1</label>
    </ligand>
</feature>
<dbReference type="Pfam" id="PF00190">
    <property type="entry name" value="Cupin_1"/>
    <property type="match status" value="2"/>
</dbReference>
<dbReference type="EMBL" id="ML178833">
    <property type="protein sequence ID" value="TFK99500.1"/>
    <property type="molecule type" value="Genomic_DNA"/>
</dbReference>
<evidence type="ECO:0000313" key="7">
    <source>
        <dbReference type="EMBL" id="TFK99500.1"/>
    </source>
</evidence>